<keyword evidence="9" id="KW-0406">Ion transport</keyword>
<evidence type="ECO:0000256" key="7">
    <source>
        <dbReference type="ARBA" id="ARBA00022989"/>
    </source>
</evidence>
<evidence type="ECO:0000256" key="11">
    <source>
        <dbReference type="SAM" id="Phobius"/>
    </source>
</evidence>
<name>A0A0L0QJY0_VIRPA</name>
<dbReference type="GeneID" id="66871843"/>
<dbReference type="AlphaFoldDB" id="A0A0L0QJY0"/>
<dbReference type="PANTHER" id="PTHR30472:SF19">
    <property type="entry name" value="PETROBACTIN IMPORT SYSTEM PERMEASE PROTEIN YCLO"/>
    <property type="match status" value="1"/>
</dbReference>
<accession>A0A0L0QJY0</accession>
<evidence type="ECO:0000256" key="2">
    <source>
        <dbReference type="ARBA" id="ARBA00007935"/>
    </source>
</evidence>
<dbReference type="RefSeq" id="WP_050351358.1">
    <property type="nucleotide sequence ID" value="NZ_BOSN01000002.1"/>
</dbReference>
<feature type="transmembrane region" description="Helical" evidence="11">
    <location>
        <begin position="6"/>
        <end position="26"/>
    </location>
</feature>
<dbReference type="Gene3D" id="1.10.3470.10">
    <property type="entry name" value="ABC transporter involved in vitamin B12 uptake, BtuC"/>
    <property type="match status" value="1"/>
</dbReference>
<comment type="caution">
    <text evidence="12">The sequence shown here is derived from an EMBL/GenBank/DDBJ whole genome shotgun (WGS) entry which is preliminary data.</text>
</comment>
<keyword evidence="8" id="KW-0408">Iron</keyword>
<keyword evidence="5" id="KW-0410">Iron transport</keyword>
<dbReference type="InterPro" id="IPR000522">
    <property type="entry name" value="ABC_transptr_permease_BtuC"/>
</dbReference>
<dbReference type="InterPro" id="IPR037294">
    <property type="entry name" value="ABC_BtuC-like"/>
</dbReference>
<comment type="subcellular location">
    <subcellularLocation>
        <location evidence="1">Cell membrane</location>
        <topology evidence="1">Multi-pass membrane protein</topology>
    </subcellularLocation>
</comment>
<dbReference type="PANTHER" id="PTHR30472">
    <property type="entry name" value="FERRIC ENTEROBACTIN TRANSPORT SYSTEM PERMEASE PROTEIN"/>
    <property type="match status" value="1"/>
</dbReference>
<evidence type="ECO:0000256" key="10">
    <source>
        <dbReference type="ARBA" id="ARBA00023136"/>
    </source>
</evidence>
<keyword evidence="13" id="KW-1185">Reference proteome</keyword>
<dbReference type="GO" id="GO:0022857">
    <property type="term" value="F:transmembrane transporter activity"/>
    <property type="evidence" value="ECO:0007669"/>
    <property type="project" value="InterPro"/>
</dbReference>
<dbReference type="GO" id="GO:0005886">
    <property type="term" value="C:plasma membrane"/>
    <property type="evidence" value="ECO:0007669"/>
    <property type="project" value="UniProtKB-SubCell"/>
</dbReference>
<reference evidence="13" key="1">
    <citation type="submission" date="2015-07" db="EMBL/GenBank/DDBJ databases">
        <title>Fjat-10053 dsm26.</title>
        <authorList>
            <person name="Liu B."/>
            <person name="Wang J."/>
            <person name="Zhu Y."/>
            <person name="Liu G."/>
            <person name="Chen Q."/>
            <person name="Chen Z."/>
            <person name="Lan J."/>
            <person name="Che J."/>
            <person name="Ge C."/>
            <person name="Shi H."/>
            <person name="Pan Z."/>
            <person name="Liu X."/>
        </authorList>
    </citation>
    <scope>NUCLEOTIDE SEQUENCE [LARGE SCALE GENOMIC DNA]</scope>
    <source>
        <strain evidence="13">DSM 26</strain>
    </source>
</reference>
<dbReference type="PATRIC" id="fig|1473.5.peg.439"/>
<dbReference type="CDD" id="cd06550">
    <property type="entry name" value="TM_ABC_iron-siderophores_like"/>
    <property type="match status" value="1"/>
</dbReference>
<feature type="transmembrane region" description="Helical" evidence="11">
    <location>
        <begin position="223"/>
        <end position="249"/>
    </location>
</feature>
<dbReference type="OrthoDB" id="9796260at2"/>
<evidence type="ECO:0000313" key="12">
    <source>
        <dbReference type="EMBL" id="KNE18866.1"/>
    </source>
</evidence>
<organism evidence="12 13">
    <name type="scientific">Virgibacillus pantothenticus</name>
    <dbReference type="NCBI Taxonomy" id="1473"/>
    <lineage>
        <taxon>Bacteria</taxon>
        <taxon>Bacillati</taxon>
        <taxon>Bacillota</taxon>
        <taxon>Bacilli</taxon>
        <taxon>Bacillales</taxon>
        <taxon>Bacillaceae</taxon>
        <taxon>Virgibacillus</taxon>
    </lineage>
</organism>
<gene>
    <name evidence="12" type="ORF">AFK71_09760</name>
</gene>
<dbReference type="Pfam" id="PF01032">
    <property type="entry name" value="FecCD"/>
    <property type="match status" value="1"/>
</dbReference>
<feature type="transmembrane region" description="Helical" evidence="11">
    <location>
        <begin position="289"/>
        <end position="310"/>
    </location>
</feature>
<evidence type="ECO:0000256" key="8">
    <source>
        <dbReference type="ARBA" id="ARBA00023004"/>
    </source>
</evidence>
<feature type="transmembrane region" description="Helical" evidence="11">
    <location>
        <begin position="103"/>
        <end position="122"/>
    </location>
</feature>
<protein>
    <submittedName>
        <fullName evidence="12">Iron ABC transporter permease</fullName>
    </submittedName>
</protein>
<feature type="transmembrane region" description="Helical" evidence="11">
    <location>
        <begin position="76"/>
        <end position="96"/>
    </location>
</feature>
<evidence type="ECO:0000256" key="1">
    <source>
        <dbReference type="ARBA" id="ARBA00004651"/>
    </source>
</evidence>
<keyword evidence="3" id="KW-0813">Transport</keyword>
<sequence>MGYKKKTLILALIAILLTMLYIFYDLTGNIGYILPRRIIKVVAILLTGAAIGFATTIFMTITNNRILTPSVLGLDSLYLLIQTFIIFVVGANSLVMMNSHVNYLISIGGMVVFSLLLYQLLFTSEQNSIYFLLLVGMILGTFFSSITSFMQVLIDPNEFMVAQDRMFASINNVNTDLVYISIGIFVLLIVYLLRYYKYLDVLGLGKDNAINLGVPYGKVVKHLLVIVAVFISMATALVGPLTFLGLLVVNLAYEFLKTFRHFYILIGSMLISIIALIGGQFIVEEVFTFETTISVIINFVGGIYFIYLLLKENKSW</sequence>
<keyword evidence="7 11" id="KW-1133">Transmembrane helix</keyword>
<evidence type="ECO:0000256" key="4">
    <source>
        <dbReference type="ARBA" id="ARBA00022475"/>
    </source>
</evidence>
<dbReference type="SUPFAM" id="SSF81345">
    <property type="entry name" value="ABC transporter involved in vitamin B12 uptake, BtuC"/>
    <property type="match status" value="1"/>
</dbReference>
<comment type="similarity">
    <text evidence="2">Belongs to the binding-protein-dependent transport system permease family. FecCD subfamily.</text>
</comment>
<feature type="transmembrane region" description="Helical" evidence="11">
    <location>
        <begin position="38"/>
        <end position="61"/>
    </location>
</feature>
<keyword evidence="10 11" id="KW-0472">Membrane</keyword>
<proteinExistence type="inferred from homology"/>
<feature type="transmembrane region" description="Helical" evidence="11">
    <location>
        <begin position="175"/>
        <end position="196"/>
    </location>
</feature>
<evidence type="ECO:0000256" key="9">
    <source>
        <dbReference type="ARBA" id="ARBA00023065"/>
    </source>
</evidence>
<feature type="transmembrane region" description="Helical" evidence="11">
    <location>
        <begin position="128"/>
        <end position="154"/>
    </location>
</feature>
<evidence type="ECO:0000256" key="3">
    <source>
        <dbReference type="ARBA" id="ARBA00022448"/>
    </source>
</evidence>
<keyword evidence="4" id="KW-1003">Cell membrane</keyword>
<evidence type="ECO:0000256" key="6">
    <source>
        <dbReference type="ARBA" id="ARBA00022692"/>
    </source>
</evidence>
<keyword evidence="6 11" id="KW-0812">Transmembrane</keyword>
<dbReference type="GO" id="GO:0033214">
    <property type="term" value="P:siderophore-iron import into cell"/>
    <property type="evidence" value="ECO:0007669"/>
    <property type="project" value="TreeGrafter"/>
</dbReference>
<dbReference type="EMBL" id="LGTO01000007">
    <property type="protein sequence ID" value="KNE18866.1"/>
    <property type="molecule type" value="Genomic_DNA"/>
</dbReference>
<feature type="transmembrane region" description="Helical" evidence="11">
    <location>
        <begin position="261"/>
        <end position="283"/>
    </location>
</feature>
<evidence type="ECO:0000256" key="5">
    <source>
        <dbReference type="ARBA" id="ARBA00022496"/>
    </source>
</evidence>
<dbReference type="FunFam" id="1.10.3470.10:FF:000004">
    <property type="entry name" value="Iron compound ABC transporter, permease"/>
    <property type="match status" value="1"/>
</dbReference>
<evidence type="ECO:0000313" key="13">
    <source>
        <dbReference type="Proteomes" id="UP000036780"/>
    </source>
</evidence>
<dbReference type="Proteomes" id="UP000036780">
    <property type="component" value="Unassembled WGS sequence"/>
</dbReference>